<protein>
    <submittedName>
        <fullName evidence="1">Uncharacterized protein</fullName>
    </submittedName>
</protein>
<accession>A0ACB8RUJ8</accession>
<organism evidence="1 2">
    <name type="scientific">Auriscalpium vulgare</name>
    <dbReference type="NCBI Taxonomy" id="40419"/>
    <lineage>
        <taxon>Eukaryota</taxon>
        <taxon>Fungi</taxon>
        <taxon>Dikarya</taxon>
        <taxon>Basidiomycota</taxon>
        <taxon>Agaricomycotina</taxon>
        <taxon>Agaricomycetes</taxon>
        <taxon>Russulales</taxon>
        <taxon>Auriscalpiaceae</taxon>
        <taxon>Auriscalpium</taxon>
    </lineage>
</organism>
<dbReference type="Proteomes" id="UP000814033">
    <property type="component" value="Unassembled WGS sequence"/>
</dbReference>
<sequence length="156" mass="17745">MESSLPPSVVLHKLVLDAPIIMGQRYMSAFGLAVLFYDHALTFPAEVKLIWTRPVTLTKVIFVFVRYSIALCQVTAVYVLLIVRVYTLWDHRRAILRTITAAFCPMGSPLTTVQVAFHLFVILLTLLNAADRPRRVDTMLVMEFRRDGGLFYAVRS</sequence>
<comment type="caution">
    <text evidence="1">The sequence shown here is derived from an EMBL/GenBank/DDBJ whole genome shotgun (WGS) entry which is preliminary data.</text>
</comment>
<reference evidence="1" key="2">
    <citation type="journal article" date="2022" name="New Phytol.">
        <title>Evolutionary transition to the ectomycorrhizal habit in the genomes of a hyperdiverse lineage of mushroom-forming fungi.</title>
        <authorList>
            <person name="Looney B."/>
            <person name="Miyauchi S."/>
            <person name="Morin E."/>
            <person name="Drula E."/>
            <person name="Courty P.E."/>
            <person name="Kohler A."/>
            <person name="Kuo A."/>
            <person name="LaButti K."/>
            <person name="Pangilinan J."/>
            <person name="Lipzen A."/>
            <person name="Riley R."/>
            <person name="Andreopoulos W."/>
            <person name="He G."/>
            <person name="Johnson J."/>
            <person name="Nolan M."/>
            <person name="Tritt A."/>
            <person name="Barry K.W."/>
            <person name="Grigoriev I.V."/>
            <person name="Nagy L.G."/>
            <person name="Hibbett D."/>
            <person name="Henrissat B."/>
            <person name="Matheny P.B."/>
            <person name="Labbe J."/>
            <person name="Martin F.M."/>
        </authorList>
    </citation>
    <scope>NUCLEOTIDE SEQUENCE</scope>
    <source>
        <strain evidence="1">FP105234-sp</strain>
    </source>
</reference>
<evidence type="ECO:0000313" key="1">
    <source>
        <dbReference type="EMBL" id="KAI0047198.1"/>
    </source>
</evidence>
<name>A0ACB8RUJ8_9AGAM</name>
<reference evidence="1" key="1">
    <citation type="submission" date="2021-02" db="EMBL/GenBank/DDBJ databases">
        <authorList>
            <consortium name="DOE Joint Genome Institute"/>
            <person name="Ahrendt S."/>
            <person name="Looney B.P."/>
            <person name="Miyauchi S."/>
            <person name="Morin E."/>
            <person name="Drula E."/>
            <person name="Courty P.E."/>
            <person name="Chicoki N."/>
            <person name="Fauchery L."/>
            <person name="Kohler A."/>
            <person name="Kuo A."/>
            <person name="Labutti K."/>
            <person name="Pangilinan J."/>
            <person name="Lipzen A."/>
            <person name="Riley R."/>
            <person name="Andreopoulos W."/>
            <person name="He G."/>
            <person name="Johnson J."/>
            <person name="Barry K.W."/>
            <person name="Grigoriev I.V."/>
            <person name="Nagy L."/>
            <person name="Hibbett D."/>
            <person name="Henrissat B."/>
            <person name="Matheny P.B."/>
            <person name="Labbe J."/>
            <person name="Martin F."/>
        </authorList>
    </citation>
    <scope>NUCLEOTIDE SEQUENCE</scope>
    <source>
        <strain evidence="1">FP105234-sp</strain>
    </source>
</reference>
<dbReference type="EMBL" id="MU275909">
    <property type="protein sequence ID" value="KAI0047198.1"/>
    <property type="molecule type" value="Genomic_DNA"/>
</dbReference>
<proteinExistence type="predicted"/>
<evidence type="ECO:0000313" key="2">
    <source>
        <dbReference type="Proteomes" id="UP000814033"/>
    </source>
</evidence>
<gene>
    <name evidence="1" type="ORF">FA95DRAFT_1541585</name>
</gene>
<keyword evidence="2" id="KW-1185">Reference proteome</keyword>